<evidence type="ECO:0000313" key="1">
    <source>
        <dbReference type="EMBL" id="KAJ3221089.1"/>
    </source>
</evidence>
<organism evidence="1 2">
    <name type="scientific">Clydaea vesicula</name>
    <dbReference type="NCBI Taxonomy" id="447962"/>
    <lineage>
        <taxon>Eukaryota</taxon>
        <taxon>Fungi</taxon>
        <taxon>Fungi incertae sedis</taxon>
        <taxon>Chytridiomycota</taxon>
        <taxon>Chytridiomycota incertae sedis</taxon>
        <taxon>Chytridiomycetes</taxon>
        <taxon>Lobulomycetales</taxon>
        <taxon>Lobulomycetaceae</taxon>
        <taxon>Clydaea</taxon>
    </lineage>
</organism>
<evidence type="ECO:0000313" key="2">
    <source>
        <dbReference type="Proteomes" id="UP001211065"/>
    </source>
</evidence>
<accession>A0AAD5U4G6</accession>
<proteinExistence type="predicted"/>
<name>A0AAD5U4G6_9FUNG</name>
<protein>
    <submittedName>
        <fullName evidence="1">Uncharacterized protein</fullName>
    </submittedName>
</protein>
<dbReference type="Proteomes" id="UP001211065">
    <property type="component" value="Unassembled WGS sequence"/>
</dbReference>
<keyword evidence="2" id="KW-1185">Reference proteome</keyword>
<dbReference type="EMBL" id="JADGJW010000252">
    <property type="protein sequence ID" value="KAJ3221089.1"/>
    <property type="molecule type" value="Genomic_DNA"/>
</dbReference>
<dbReference type="InterPro" id="IPR052058">
    <property type="entry name" value="Alcohol_O-acetyltransferase"/>
</dbReference>
<dbReference type="PANTHER" id="PTHR28037:SF1">
    <property type="entry name" value="ALCOHOL O-ACETYLTRANSFERASE 1-RELATED"/>
    <property type="match status" value="1"/>
</dbReference>
<comment type="caution">
    <text evidence="1">The sequence shown here is derived from an EMBL/GenBank/DDBJ whole genome shotgun (WGS) entry which is preliminary data.</text>
</comment>
<dbReference type="AlphaFoldDB" id="A0AAD5U4G6"/>
<gene>
    <name evidence="1" type="ORF">HK099_003783</name>
</gene>
<sequence length="540" mass="60850">MENEVVISEIVSESNQAHSNQKTETCIQIHSSQPIKSSSINTTVDKNSKIVAIIPHNNLSMFEQHFIKQNILMVFSLTITTPKGLSSFSKRNISDIIKKTAASHYRLSATVKEDLFTELPYHTADELNNLNIQFCNSNDVKDTFIGSLNYNFAEHLENKYLWRALVLLNEDDLQQWNIDSQITFTVCWTIHHCLGDGLSMFALARTFVNNCTYDNLEGNTNLSRVEIDKSPPPLMDNLFNPWFIETIPALYEMLWSFVKRKVFTVMRGRDVGSLKNFTPSTTNLLESSAGTELTRTSTNPASIHNNGENKTNAKFLWFQKDFITKLRTKCKVERTSIAAVLVVAALCASKTCGEKMEKYKLKGVPNRQGWVVTNSLRHLIPGSKLIEGADKETDPATAIFGSYAGSISDPALNLKDTKNFWLTCQKVKRDINKIHFSSIARLKLSNYIYRKPSLFKFMQSKVDLKAFTRLHSVEIANLGAWSTPESDIIINDIKGLVNCNFDGSRALFTLGVITVGGEMSISIGYCEEAIYEEDAILFTH</sequence>
<feature type="non-terminal residue" evidence="1">
    <location>
        <position position="1"/>
    </location>
</feature>
<reference evidence="1" key="1">
    <citation type="submission" date="2020-05" db="EMBL/GenBank/DDBJ databases">
        <title>Phylogenomic resolution of chytrid fungi.</title>
        <authorList>
            <person name="Stajich J.E."/>
            <person name="Amses K."/>
            <person name="Simmons R."/>
            <person name="Seto K."/>
            <person name="Myers J."/>
            <person name="Bonds A."/>
            <person name="Quandt C.A."/>
            <person name="Barry K."/>
            <person name="Liu P."/>
            <person name="Grigoriev I."/>
            <person name="Longcore J.E."/>
            <person name="James T.Y."/>
        </authorList>
    </citation>
    <scope>NUCLEOTIDE SEQUENCE</scope>
    <source>
        <strain evidence="1">JEL0476</strain>
    </source>
</reference>
<dbReference type="PANTHER" id="PTHR28037">
    <property type="entry name" value="ALCOHOL O-ACETYLTRANSFERASE 1-RELATED"/>
    <property type="match status" value="1"/>
</dbReference>